<dbReference type="GO" id="GO:0004534">
    <property type="term" value="F:5'-3' RNA exonuclease activity"/>
    <property type="evidence" value="ECO:0007669"/>
    <property type="project" value="TreeGrafter"/>
</dbReference>
<protein>
    <submittedName>
        <fullName evidence="3">PHP domain-containing protein</fullName>
    </submittedName>
</protein>
<reference evidence="3 4" key="1">
    <citation type="submission" date="2019-10" db="EMBL/GenBank/DDBJ databases">
        <title>Georgenia wutianyii sp. nov. and Georgenia yuyongxinii sp. nov. isolated from plateau pika (Ochotona curzoniae) in the Qinghai-Tibet plateau of China.</title>
        <authorList>
            <person name="Tian Z."/>
        </authorList>
    </citation>
    <scope>NUCLEOTIDE SEQUENCE [LARGE SCALE GENOMIC DNA]</scope>
    <source>
        <strain evidence="3 4">JCM 19765</strain>
    </source>
</reference>
<keyword evidence="4" id="KW-1185">Reference proteome</keyword>
<feature type="region of interest" description="Disordered" evidence="1">
    <location>
        <begin position="112"/>
        <end position="137"/>
    </location>
</feature>
<dbReference type="SUPFAM" id="SSF89550">
    <property type="entry name" value="PHP domain-like"/>
    <property type="match status" value="1"/>
</dbReference>
<dbReference type="CDD" id="cd07432">
    <property type="entry name" value="PHP_HisPPase"/>
    <property type="match status" value="1"/>
</dbReference>
<dbReference type="EMBL" id="WHPC01000049">
    <property type="protein sequence ID" value="MPV37777.1"/>
    <property type="molecule type" value="Genomic_DNA"/>
</dbReference>
<comment type="caution">
    <text evidence="3">The sequence shown here is derived from an EMBL/GenBank/DDBJ whole genome shotgun (WGS) entry which is preliminary data.</text>
</comment>
<feature type="compositionally biased region" description="Pro residues" evidence="1">
    <location>
        <begin position="118"/>
        <end position="128"/>
    </location>
</feature>
<dbReference type="InterPro" id="IPR052018">
    <property type="entry name" value="PHP_domain"/>
</dbReference>
<dbReference type="InterPro" id="IPR003141">
    <property type="entry name" value="Pol/His_phosphatase_N"/>
</dbReference>
<dbReference type="GO" id="GO:0035312">
    <property type="term" value="F:5'-3' DNA exonuclease activity"/>
    <property type="evidence" value="ECO:0007669"/>
    <property type="project" value="TreeGrafter"/>
</dbReference>
<name>A0A6N7ELQ4_9MICO</name>
<dbReference type="NCBIfam" id="NF038032">
    <property type="entry name" value="CehA_McbA_metalo"/>
    <property type="match status" value="1"/>
</dbReference>
<gene>
    <name evidence="3" type="ORF">GB881_12130</name>
</gene>
<evidence type="ECO:0000256" key="1">
    <source>
        <dbReference type="SAM" id="MobiDB-lite"/>
    </source>
</evidence>
<dbReference type="Gene3D" id="3.20.20.140">
    <property type="entry name" value="Metal-dependent hydrolases"/>
    <property type="match status" value="1"/>
</dbReference>
<proteinExistence type="predicted"/>
<accession>A0A6N7ELQ4</accession>
<dbReference type="RefSeq" id="WP_152196390.1">
    <property type="nucleotide sequence ID" value="NZ_VUKD01000005.1"/>
</dbReference>
<feature type="domain" description="Polymerase/histidinol phosphatase N-terminal" evidence="2">
    <location>
        <begin position="147"/>
        <end position="212"/>
    </location>
</feature>
<sequence length="412" mass="43755">MTTTVHRRHLTLEVQSTDRYLELPFEVDGAESIEVTLTYDTGATVVDLGCQDPHRWRGWSGGARSRFVIGPTEATPGYLPGELPDGRWAVVLGLHRIPADGVDVTVTVTIPASAGVEPGPPDPAPPTGPRGSGRRLPAPAGLTWFAGDFHAHTVHSDGDQSIAELAARATARGLDFLAVTDHNTTSHHPHLPAVGAAYDLALLPGQEVTTHRGHANAFGDIGFVDFRRPAHTWVTEVADRGGLLSLNHPIETDCAWLHPLPELPPALELWHIGWFRDLRATGAWALWQLWRQDAVLLGGSDFHNASLGYPPGTPTTWVAAEDRSPEAILAAAAAGRTAITRFPGPGEPALLRLGADLVAFEADGTVLVDIEGRRRTVLGDRQTFAAGAGPGGAGQGPYRLEAADGTLLAISP</sequence>
<dbReference type="Proteomes" id="UP000437709">
    <property type="component" value="Unassembled WGS sequence"/>
</dbReference>
<dbReference type="SMART" id="SM00481">
    <property type="entry name" value="POLIIIAc"/>
    <property type="match status" value="1"/>
</dbReference>
<evidence type="ECO:0000259" key="2">
    <source>
        <dbReference type="SMART" id="SM00481"/>
    </source>
</evidence>
<dbReference type="AlphaFoldDB" id="A0A6N7ELQ4"/>
<evidence type="ECO:0000313" key="4">
    <source>
        <dbReference type="Proteomes" id="UP000437709"/>
    </source>
</evidence>
<dbReference type="PANTHER" id="PTHR42924:SF3">
    <property type="entry name" value="POLYMERASE_HISTIDINOL PHOSPHATASE N-TERMINAL DOMAIN-CONTAINING PROTEIN"/>
    <property type="match status" value="1"/>
</dbReference>
<evidence type="ECO:0000313" key="3">
    <source>
        <dbReference type="EMBL" id="MPV37777.1"/>
    </source>
</evidence>
<dbReference type="InterPro" id="IPR016195">
    <property type="entry name" value="Pol/histidinol_Pase-like"/>
</dbReference>
<organism evidence="3 4">
    <name type="scientific">Georgenia subflava</name>
    <dbReference type="NCBI Taxonomy" id="1622177"/>
    <lineage>
        <taxon>Bacteria</taxon>
        <taxon>Bacillati</taxon>
        <taxon>Actinomycetota</taxon>
        <taxon>Actinomycetes</taxon>
        <taxon>Micrococcales</taxon>
        <taxon>Bogoriellaceae</taxon>
        <taxon>Georgenia</taxon>
    </lineage>
</organism>
<dbReference type="PANTHER" id="PTHR42924">
    <property type="entry name" value="EXONUCLEASE"/>
    <property type="match status" value="1"/>
</dbReference>
<dbReference type="OrthoDB" id="9804333at2"/>